<feature type="domain" description="H-type lectin" evidence="1">
    <location>
        <begin position="41"/>
        <end position="104"/>
    </location>
</feature>
<evidence type="ECO:0000313" key="3">
    <source>
        <dbReference type="Proteomes" id="UP000688137"/>
    </source>
</evidence>
<dbReference type="EMBL" id="CAJJDM010000182">
    <property type="protein sequence ID" value="CAD8116497.1"/>
    <property type="molecule type" value="Genomic_DNA"/>
</dbReference>
<dbReference type="GO" id="GO:0030246">
    <property type="term" value="F:carbohydrate binding"/>
    <property type="evidence" value="ECO:0007669"/>
    <property type="project" value="InterPro"/>
</dbReference>
<comment type="caution">
    <text evidence="2">The sequence shown here is derived from an EMBL/GenBank/DDBJ whole genome shotgun (WGS) entry which is preliminary data.</text>
</comment>
<accession>A0A8S1QPJ5</accession>
<gene>
    <name evidence="2" type="ORF">PPRIM_AZ9-3.1.T1730026</name>
</gene>
<dbReference type="InterPro" id="IPR019019">
    <property type="entry name" value="H-type_lectin_domain"/>
</dbReference>
<dbReference type="GO" id="GO:0007155">
    <property type="term" value="P:cell adhesion"/>
    <property type="evidence" value="ECO:0007669"/>
    <property type="project" value="InterPro"/>
</dbReference>
<name>A0A8S1QPJ5_PARPR</name>
<organism evidence="2 3">
    <name type="scientific">Paramecium primaurelia</name>
    <dbReference type="NCBI Taxonomy" id="5886"/>
    <lineage>
        <taxon>Eukaryota</taxon>
        <taxon>Sar</taxon>
        <taxon>Alveolata</taxon>
        <taxon>Ciliophora</taxon>
        <taxon>Intramacronucleata</taxon>
        <taxon>Oligohymenophorea</taxon>
        <taxon>Peniculida</taxon>
        <taxon>Parameciidae</taxon>
        <taxon>Paramecium</taxon>
    </lineage>
</organism>
<dbReference type="Proteomes" id="UP000688137">
    <property type="component" value="Unassembled WGS sequence"/>
</dbReference>
<keyword evidence="3" id="KW-1185">Reference proteome</keyword>
<sequence>MKVYLIIHIVYGIITYDSNTITSFAYQYSGGSKCISPQQRQKTVYFSDIFARPPKIILQTQMFDLQHPYLNFTLQIMTVTTDYFILHQKCDYSVVHGIVIRWQAMDDERIQVINEFNMISLENKTYSHINPNVEEAIISLINLSYKGSIKFNIEISELTRKNVSVVITNPNDGLKNLLVLGYQVILGVKEAISNFSSIYTTAAYTSPHYNFQDSSWLITPFIGFSYDLTANIRLNLTHYTDQQAIWYQLNSFVAGTHWQYYTPQSHQPAWLKYSFTTIYTALECRTLRITQIKEKQAVFRNSFEVEILETYQLFNTQDTFQIILDKSYQLINIKIYAKCFKNKSIKSYLNKCNGCLQNQQHQFQHNCYGAINTINFSIKLFPTILAHQELIIIIQNLDCQVFQVLYNQEKSQVQLIDIKQIDT</sequence>
<dbReference type="AlphaFoldDB" id="A0A8S1QPJ5"/>
<proteinExistence type="predicted"/>
<evidence type="ECO:0000313" key="2">
    <source>
        <dbReference type="EMBL" id="CAD8116497.1"/>
    </source>
</evidence>
<reference evidence="2" key="1">
    <citation type="submission" date="2021-01" db="EMBL/GenBank/DDBJ databases">
        <authorList>
            <consortium name="Genoscope - CEA"/>
            <person name="William W."/>
        </authorList>
    </citation>
    <scope>NUCLEOTIDE SEQUENCE</scope>
</reference>
<dbReference type="OMA" id="EIMETQQ"/>
<evidence type="ECO:0000259" key="1">
    <source>
        <dbReference type="Pfam" id="PF09458"/>
    </source>
</evidence>
<protein>
    <recommendedName>
        <fullName evidence="1">H-type lectin domain-containing protein</fullName>
    </recommendedName>
</protein>
<dbReference type="Pfam" id="PF09458">
    <property type="entry name" value="H_lectin"/>
    <property type="match status" value="1"/>
</dbReference>